<dbReference type="InterPro" id="IPR039420">
    <property type="entry name" value="WalR-like"/>
</dbReference>
<dbReference type="Gene3D" id="3.40.50.2300">
    <property type="match status" value="1"/>
</dbReference>
<evidence type="ECO:0000259" key="3">
    <source>
        <dbReference type="PROSITE" id="PS50110"/>
    </source>
</evidence>
<proteinExistence type="predicted"/>
<dbReference type="Proteomes" id="UP000595197">
    <property type="component" value="Chromosome"/>
</dbReference>
<evidence type="ECO:0000313" key="5">
    <source>
        <dbReference type="Proteomes" id="UP000595197"/>
    </source>
</evidence>
<dbReference type="PANTHER" id="PTHR43214:SF43">
    <property type="entry name" value="TWO-COMPONENT RESPONSE REGULATOR"/>
    <property type="match status" value="1"/>
</dbReference>
<protein>
    <submittedName>
        <fullName evidence="4">Response regulator transcription factor</fullName>
    </submittedName>
</protein>
<organism evidence="4 5">
    <name type="scientific">Skermanella cutis</name>
    <dbReference type="NCBI Taxonomy" id="2775420"/>
    <lineage>
        <taxon>Bacteria</taxon>
        <taxon>Pseudomonadati</taxon>
        <taxon>Pseudomonadota</taxon>
        <taxon>Alphaproteobacteria</taxon>
        <taxon>Rhodospirillales</taxon>
        <taxon>Azospirillaceae</taxon>
        <taxon>Skermanella</taxon>
    </lineage>
</organism>
<dbReference type="SUPFAM" id="SSF52172">
    <property type="entry name" value="CheY-like"/>
    <property type="match status" value="1"/>
</dbReference>
<dbReference type="RefSeq" id="WP_201072297.1">
    <property type="nucleotide sequence ID" value="NZ_CP067420.1"/>
</dbReference>
<keyword evidence="5" id="KW-1185">Reference proteome</keyword>
<keyword evidence="1" id="KW-0238">DNA-binding</keyword>
<accession>A0ABX7B136</accession>
<feature type="domain" description="Response regulatory" evidence="3">
    <location>
        <begin position="8"/>
        <end position="124"/>
    </location>
</feature>
<dbReference type="CDD" id="cd17535">
    <property type="entry name" value="REC_NarL-like"/>
    <property type="match status" value="1"/>
</dbReference>
<dbReference type="SMART" id="SM00448">
    <property type="entry name" value="REC"/>
    <property type="match status" value="1"/>
</dbReference>
<sequence>MKAVHPIKVLCVDDNAMIVMATQATIDATPDMDCVGCLYSADKLLDTVAELRPDAVLLDLTMPGKEPLAALRELTDAHPEVPVIVFSGLSDRGTAESAFAAGARRYLTKGCDGRPVLEAIRAVASAPFPSLGIAS</sequence>
<name>A0ABX7B136_9PROT</name>
<dbReference type="PROSITE" id="PS50110">
    <property type="entry name" value="RESPONSE_REGULATORY"/>
    <property type="match status" value="1"/>
</dbReference>
<dbReference type="InterPro" id="IPR011006">
    <property type="entry name" value="CheY-like_superfamily"/>
</dbReference>
<dbReference type="EMBL" id="CP067420">
    <property type="protein sequence ID" value="QQP87983.1"/>
    <property type="molecule type" value="Genomic_DNA"/>
</dbReference>
<dbReference type="PANTHER" id="PTHR43214">
    <property type="entry name" value="TWO-COMPONENT RESPONSE REGULATOR"/>
    <property type="match status" value="1"/>
</dbReference>
<evidence type="ECO:0000313" key="4">
    <source>
        <dbReference type="EMBL" id="QQP87983.1"/>
    </source>
</evidence>
<dbReference type="Pfam" id="PF00072">
    <property type="entry name" value="Response_reg"/>
    <property type="match status" value="1"/>
</dbReference>
<keyword evidence="2" id="KW-0597">Phosphoprotein</keyword>
<dbReference type="InterPro" id="IPR058245">
    <property type="entry name" value="NreC/VraR/RcsB-like_REC"/>
</dbReference>
<evidence type="ECO:0000256" key="2">
    <source>
        <dbReference type="PROSITE-ProRule" id="PRU00169"/>
    </source>
</evidence>
<gene>
    <name evidence="4" type="ORF">IGS68_18160</name>
</gene>
<evidence type="ECO:0000256" key="1">
    <source>
        <dbReference type="ARBA" id="ARBA00023125"/>
    </source>
</evidence>
<dbReference type="InterPro" id="IPR001789">
    <property type="entry name" value="Sig_transdc_resp-reg_receiver"/>
</dbReference>
<reference evidence="4" key="1">
    <citation type="submission" date="2021-02" db="EMBL/GenBank/DDBJ databases">
        <title>Skermanella TT6 skin isolate.</title>
        <authorList>
            <person name="Lee K."/>
            <person name="Ganzorig M."/>
        </authorList>
    </citation>
    <scope>NUCLEOTIDE SEQUENCE</scope>
    <source>
        <strain evidence="4">TT6</strain>
    </source>
</reference>
<feature type="modified residue" description="4-aspartylphosphate" evidence="2">
    <location>
        <position position="59"/>
    </location>
</feature>